<dbReference type="OrthoDB" id="47330at2759"/>
<dbReference type="InterPro" id="IPR036770">
    <property type="entry name" value="Ankyrin_rpt-contain_sf"/>
</dbReference>
<keyword evidence="1" id="KW-0547">Nucleotide-binding</keyword>
<dbReference type="Gene3D" id="3.40.50.300">
    <property type="entry name" value="P-loop containing nucleotide triphosphate hydrolases"/>
    <property type="match status" value="1"/>
</dbReference>
<proteinExistence type="predicted"/>
<feature type="region of interest" description="Disordered" evidence="3">
    <location>
        <begin position="1"/>
        <end position="24"/>
    </location>
</feature>
<dbReference type="InterPro" id="IPR050130">
    <property type="entry name" value="ClpA_ClpB"/>
</dbReference>
<dbReference type="SMART" id="SM00248">
    <property type="entry name" value="ANK"/>
    <property type="match status" value="2"/>
</dbReference>
<evidence type="ECO:0000256" key="2">
    <source>
        <dbReference type="ARBA" id="ARBA00022840"/>
    </source>
</evidence>
<organism evidence="5 6">
    <name type="scientific">Peltaster fructicola</name>
    <dbReference type="NCBI Taxonomy" id="286661"/>
    <lineage>
        <taxon>Eukaryota</taxon>
        <taxon>Fungi</taxon>
        <taxon>Dikarya</taxon>
        <taxon>Ascomycota</taxon>
        <taxon>Pezizomycotina</taxon>
        <taxon>Dothideomycetes</taxon>
        <taxon>Dothideomycetes incertae sedis</taxon>
        <taxon>Peltaster</taxon>
    </lineage>
</organism>
<dbReference type="Proteomes" id="UP000503462">
    <property type="component" value="Chromosome 5"/>
</dbReference>
<dbReference type="GO" id="GO:0016887">
    <property type="term" value="F:ATP hydrolysis activity"/>
    <property type="evidence" value="ECO:0007669"/>
    <property type="project" value="InterPro"/>
</dbReference>
<dbReference type="Pfam" id="PF07724">
    <property type="entry name" value="AAA_2"/>
    <property type="match status" value="1"/>
</dbReference>
<dbReference type="GO" id="GO:0034605">
    <property type="term" value="P:cellular response to heat"/>
    <property type="evidence" value="ECO:0007669"/>
    <property type="project" value="TreeGrafter"/>
</dbReference>
<dbReference type="PANTHER" id="PTHR11638">
    <property type="entry name" value="ATP-DEPENDENT CLP PROTEASE"/>
    <property type="match status" value="1"/>
</dbReference>
<dbReference type="InterPro" id="IPR027417">
    <property type="entry name" value="P-loop_NTPase"/>
</dbReference>
<gene>
    <name evidence="5" type="ORF">AMS68_007667</name>
</gene>
<dbReference type="GO" id="GO:0005524">
    <property type="term" value="F:ATP binding"/>
    <property type="evidence" value="ECO:0007669"/>
    <property type="project" value="UniProtKB-KW"/>
</dbReference>
<keyword evidence="6" id="KW-1185">Reference proteome</keyword>
<dbReference type="PRINTS" id="PR00300">
    <property type="entry name" value="CLPPROTEASEA"/>
</dbReference>
<dbReference type="EMBL" id="CP051143">
    <property type="protein sequence ID" value="QIX02150.1"/>
    <property type="molecule type" value="Genomic_DNA"/>
</dbReference>
<reference evidence="5 6" key="1">
    <citation type="journal article" date="2016" name="Sci. Rep.">
        <title>Peltaster fructicola genome reveals evolution from an invasive phytopathogen to an ectophytic parasite.</title>
        <authorList>
            <person name="Xu C."/>
            <person name="Chen H."/>
            <person name="Gleason M.L."/>
            <person name="Xu J.R."/>
            <person name="Liu H."/>
            <person name="Zhang R."/>
            <person name="Sun G."/>
        </authorList>
    </citation>
    <scope>NUCLEOTIDE SEQUENCE [LARGE SCALE GENOMIC DNA]</scope>
    <source>
        <strain evidence="5 6">LNHT1506</strain>
    </source>
</reference>
<dbReference type="InterPro" id="IPR002110">
    <property type="entry name" value="Ankyrin_rpt"/>
</dbReference>
<evidence type="ECO:0000313" key="5">
    <source>
        <dbReference type="EMBL" id="QIX02150.1"/>
    </source>
</evidence>
<dbReference type="Gene3D" id="1.25.40.20">
    <property type="entry name" value="Ankyrin repeat-containing domain"/>
    <property type="match status" value="1"/>
</dbReference>
<sequence length="619" mass="69367">MSTPSKALLTPPASGFSTTPVIQHDKRPAATDDLSLTRCNLLRRDFESLDEALLKHAAPRPFSLSTLAAAISDRCSPTAVLFYLQSYPPEPTKVTLNQLVENKHPLLFYAAERNSADIVRILLEFEASPEGCDTQNIPVLAYAIMRSKFTILNPLEVVKTLLARGARPYVLPADMWTNYIRPPPVEPEKESLKSTRLTRWCTAQHRRLLAETMHLSIRYYLVKATQMTPILARGLQLAREHNYLQLLKTPYLIIGQHYACNIVVEQVSSHIGMKVEVPLVLTFAGLSGHGKTELATRMGELLDVPLTTIDCSQMKSDSALFGPPLGYAGNAVGSQLNNFLATRDGTRSVVFLDEFDKTDQEVRHSLLLVLDSGEYHDRRTNKLVDCSKTIWILATNLGDTQISRWYREHMEDLTEDQRLRVPVKVLTNSLKAVFVNKFGAPMAGRMASAICPFMPFDLREQAVITHKFLLGLVEQVRRNIDTSAAEKHFPGHIHLAIQNDGRLCEHMAKESYISELGARSLKSAVNEVRRSFYTSFVHSDIPVEDHMNDGPLTRYNIQLQPVAESANEVIVVEDGMTEFFEGYDNVSDPMQLDKDDAVMSGMMGTMTFDRKADDSDSDV</sequence>
<name>A0A6H0Y6C2_9PEZI</name>
<feature type="domain" description="ATPase AAA-type core" evidence="4">
    <location>
        <begin position="281"/>
        <end position="436"/>
    </location>
</feature>
<dbReference type="SUPFAM" id="SSF48403">
    <property type="entry name" value="Ankyrin repeat"/>
    <property type="match status" value="1"/>
</dbReference>
<dbReference type="GO" id="GO:0005737">
    <property type="term" value="C:cytoplasm"/>
    <property type="evidence" value="ECO:0007669"/>
    <property type="project" value="TreeGrafter"/>
</dbReference>
<dbReference type="PANTHER" id="PTHR11638:SF18">
    <property type="entry name" value="HEAT SHOCK PROTEIN 104"/>
    <property type="match status" value="1"/>
</dbReference>
<dbReference type="SUPFAM" id="SSF52540">
    <property type="entry name" value="P-loop containing nucleoside triphosphate hydrolases"/>
    <property type="match status" value="1"/>
</dbReference>
<dbReference type="AlphaFoldDB" id="A0A6H0Y6C2"/>
<evidence type="ECO:0000256" key="3">
    <source>
        <dbReference type="SAM" id="MobiDB-lite"/>
    </source>
</evidence>
<dbReference type="InterPro" id="IPR003959">
    <property type="entry name" value="ATPase_AAA_core"/>
</dbReference>
<protein>
    <recommendedName>
        <fullName evidence="4">ATPase AAA-type core domain-containing protein</fullName>
    </recommendedName>
</protein>
<evidence type="ECO:0000256" key="1">
    <source>
        <dbReference type="ARBA" id="ARBA00022741"/>
    </source>
</evidence>
<dbReference type="InterPro" id="IPR001270">
    <property type="entry name" value="ClpA/B"/>
</dbReference>
<accession>A0A6H0Y6C2</accession>
<keyword evidence="2" id="KW-0067">ATP-binding</keyword>
<evidence type="ECO:0000259" key="4">
    <source>
        <dbReference type="Pfam" id="PF07724"/>
    </source>
</evidence>
<evidence type="ECO:0000313" key="6">
    <source>
        <dbReference type="Proteomes" id="UP000503462"/>
    </source>
</evidence>